<evidence type="ECO:0000256" key="6">
    <source>
        <dbReference type="ARBA" id="ARBA00031828"/>
    </source>
</evidence>
<evidence type="ECO:0000313" key="12">
    <source>
        <dbReference type="Proteomes" id="UP000567293"/>
    </source>
</evidence>
<feature type="active site" description="Nucleophile" evidence="8">
    <location>
        <position position="8"/>
    </location>
</feature>
<feature type="binding site" evidence="10">
    <location>
        <position position="8"/>
    </location>
    <ligand>
        <name>Mg(2+)</name>
        <dbReference type="ChEBI" id="CHEBI:18420"/>
    </ligand>
</feature>
<protein>
    <recommendedName>
        <fullName evidence="6 7">D,D-heptose 1,7-bisphosphate phosphatase</fullName>
        <ecNumber evidence="7">3.1.3.-</ecNumber>
    </recommendedName>
</protein>
<keyword evidence="10" id="KW-0460">Magnesium</keyword>
<dbReference type="AlphaFoldDB" id="A0A7V8T086"/>
<comment type="cofactor">
    <cofactor evidence="10">
        <name>Mg(2+)</name>
        <dbReference type="ChEBI" id="CHEBI:18420"/>
    </cofactor>
</comment>
<dbReference type="PANTHER" id="PTHR42891:SF1">
    <property type="entry name" value="D-GLYCERO-BETA-D-MANNO-HEPTOSE-1,7-BISPHOSPHATE 7-PHOSPHATASE"/>
    <property type="match status" value="1"/>
</dbReference>
<dbReference type="InterPro" id="IPR036412">
    <property type="entry name" value="HAD-like_sf"/>
</dbReference>
<dbReference type="GO" id="GO:0046872">
    <property type="term" value="F:metal ion binding"/>
    <property type="evidence" value="ECO:0007669"/>
    <property type="project" value="UniProtKB-KW"/>
</dbReference>
<evidence type="ECO:0000256" key="7">
    <source>
        <dbReference type="PIRNR" id="PIRNR004682"/>
    </source>
</evidence>
<dbReference type="PIRSF" id="PIRSF004682">
    <property type="entry name" value="GmhB"/>
    <property type="match status" value="1"/>
</dbReference>
<keyword evidence="12" id="KW-1185">Reference proteome</keyword>
<comment type="similarity">
    <text evidence="7">Belongs to the gmhB family.</text>
</comment>
<dbReference type="SUPFAM" id="SSF56784">
    <property type="entry name" value="HAD-like"/>
    <property type="match status" value="1"/>
</dbReference>
<dbReference type="EC" id="3.1.3.-" evidence="7"/>
<accession>A0A7V8T086</accession>
<gene>
    <name evidence="11" type="ORF">HRJ53_30180</name>
</gene>
<comment type="cofactor">
    <cofactor evidence="10">
        <name>Zn(2+)</name>
        <dbReference type="ChEBI" id="CHEBI:29105"/>
    </cofactor>
</comment>
<keyword evidence="5 7" id="KW-0119">Carbohydrate metabolism</keyword>
<dbReference type="GO" id="GO:0005737">
    <property type="term" value="C:cytoplasm"/>
    <property type="evidence" value="ECO:0007669"/>
    <property type="project" value="UniProtKB-SubCell"/>
</dbReference>
<dbReference type="InterPro" id="IPR006543">
    <property type="entry name" value="Histidinol-phos"/>
</dbReference>
<feature type="active site" description="Proton donor" evidence="8">
    <location>
        <position position="10"/>
    </location>
</feature>
<comment type="subcellular location">
    <subcellularLocation>
        <location evidence="1 7">Cytoplasm</location>
    </subcellularLocation>
</comment>
<proteinExistence type="inferred from homology"/>
<feature type="binding site" evidence="10">
    <location>
        <position position="100"/>
    </location>
    <ligand>
        <name>Zn(2+)</name>
        <dbReference type="ChEBI" id="CHEBI:29105"/>
    </ligand>
</feature>
<dbReference type="CDD" id="cd07503">
    <property type="entry name" value="HAD_HisB-N"/>
    <property type="match status" value="1"/>
</dbReference>
<keyword evidence="10" id="KW-0862">Zinc</keyword>
<dbReference type="EMBL" id="JACDQQ010002913">
    <property type="protein sequence ID" value="MBA0089280.1"/>
    <property type="molecule type" value="Genomic_DNA"/>
</dbReference>
<dbReference type="InterPro" id="IPR004446">
    <property type="entry name" value="Heptose_bisP_phosphatase"/>
</dbReference>
<feature type="site" description="Stabilizes the phosphoryl group" evidence="9">
    <location>
        <position position="102"/>
    </location>
</feature>
<keyword evidence="4 7" id="KW-0378">Hydrolase</keyword>
<feature type="binding site" evidence="10">
    <location>
        <position position="92"/>
    </location>
    <ligand>
        <name>Zn(2+)</name>
        <dbReference type="ChEBI" id="CHEBI:29105"/>
    </ligand>
</feature>
<evidence type="ECO:0000256" key="4">
    <source>
        <dbReference type="ARBA" id="ARBA00022801"/>
    </source>
</evidence>
<feature type="binding site" evidence="10">
    <location>
        <position position="127"/>
    </location>
    <ligand>
        <name>Mg(2+)</name>
        <dbReference type="ChEBI" id="CHEBI:18420"/>
    </ligand>
</feature>
<dbReference type="NCBIfam" id="TIGR01662">
    <property type="entry name" value="HAD-SF-IIIA"/>
    <property type="match status" value="1"/>
</dbReference>
<keyword evidence="2 7" id="KW-0963">Cytoplasm</keyword>
<dbReference type="PANTHER" id="PTHR42891">
    <property type="entry name" value="D-GLYCERO-BETA-D-MANNO-HEPTOSE-1,7-BISPHOSPHATE 7-PHOSPHATASE"/>
    <property type="match status" value="1"/>
</dbReference>
<dbReference type="GO" id="GO:0016791">
    <property type="term" value="F:phosphatase activity"/>
    <property type="evidence" value="ECO:0007669"/>
    <property type="project" value="InterPro"/>
</dbReference>
<dbReference type="Gene3D" id="3.40.50.1000">
    <property type="entry name" value="HAD superfamily/HAD-like"/>
    <property type="match status" value="1"/>
</dbReference>
<feature type="binding site" evidence="10">
    <location>
        <position position="90"/>
    </location>
    <ligand>
        <name>Zn(2+)</name>
        <dbReference type="ChEBI" id="CHEBI:29105"/>
    </ligand>
</feature>
<sequence>MRPAVFLDRDGVIVVPEFRDGRSFAPRRLEDFRLYPDAAASLQKLKQAGFLLAVVTNQPDVGDGLIAHSEVDAMHEIMARQLPLDAVKACFHGHGQACDCRKPKPGLILQTATELGINLTKSFMVGDRKSDIEAGRAAGCATVFIDLGYTLPAPDAPDYVVHSIAEAANVIIETVLTTQEGP</sequence>
<evidence type="ECO:0000256" key="9">
    <source>
        <dbReference type="PIRSR" id="PIRSR004682-3"/>
    </source>
</evidence>
<evidence type="ECO:0000256" key="10">
    <source>
        <dbReference type="PIRSR" id="PIRSR004682-4"/>
    </source>
</evidence>
<organism evidence="11 12">
    <name type="scientific">Candidatus Acidiferrum panamense</name>
    <dbReference type="NCBI Taxonomy" id="2741543"/>
    <lineage>
        <taxon>Bacteria</taxon>
        <taxon>Pseudomonadati</taxon>
        <taxon>Acidobacteriota</taxon>
        <taxon>Terriglobia</taxon>
        <taxon>Candidatus Acidiferrales</taxon>
        <taxon>Candidatus Acidiferrum</taxon>
    </lineage>
</organism>
<dbReference type="NCBIfam" id="TIGR01656">
    <property type="entry name" value="Histidinol-ppas"/>
    <property type="match status" value="1"/>
</dbReference>
<evidence type="ECO:0000313" key="11">
    <source>
        <dbReference type="EMBL" id="MBA0089280.1"/>
    </source>
</evidence>
<evidence type="ECO:0000256" key="1">
    <source>
        <dbReference type="ARBA" id="ARBA00004496"/>
    </source>
</evidence>
<dbReference type="InterPro" id="IPR006549">
    <property type="entry name" value="HAD-SF_hydro_IIIA"/>
</dbReference>
<evidence type="ECO:0000256" key="5">
    <source>
        <dbReference type="ARBA" id="ARBA00023277"/>
    </source>
</evidence>
<feature type="binding site" evidence="10">
    <location>
        <position position="98"/>
    </location>
    <ligand>
        <name>Zn(2+)</name>
        <dbReference type="ChEBI" id="CHEBI:29105"/>
    </ligand>
</feature>
<feature type="site" description="Contributes to substrate recognition" evidence="9">
    <location>
        <position position="101"/>
    </location>
</feature>
<evidence type="ECO:0000256" key="8">
    <source>
        <dbReference type="PIRSR" id="PIRSR004682-1"/>
    </source>
</evidence>
<keyword evidence="3 10" id="KW-0479">Metal-binding</keyword>
<evidence type="ECO:0000256" key="3">
    <source>
        <dbReference type="ARBA" id="ARBA00022723"/>
    </source>
</evidence>
<reference evidence="11" key="1">
    <citation type="submission" date="2020-06" db="EMBL/GenBank/DDBJ databases">
        <title>Legume-microbial interactions unlock mineral nutrients during tropical forest succession.</title>
        <authorList>
            <person name="Epihov D.Z."/>
        </authorList>
    </citation>
    <scope>NUCLEOTIDE SEQUENCE [LARGE SCALE GENOMIC DNA]</scope>
    <source>
        <strain evidence="11">Pan2503</strain>
    </source>
</reference>
<dbReference type="Pfam" id="PF13242">
    <property type="entry name" value="Hydrolase_like"/>
    <property type="match status" value="1"/>
</dbReference>
<comment type="caution">
    <text evidence="11">The sequence shown here is derived from an EMBL/GenBank/DDBJ whole genome shotgun (WGS) entry which is preliminary data.</text>
</comment>
<feature type="site" description="Stabilizes the phosphoryl group" evidence="9">
    <location>
        <position position="56"/>
    </location>
</feature>
<dbReference type="Proteomes" id="UP000567293">
    <property type="component" value="Unassembled WGS sequence"/>
</dbReference>
<name>A0A7V8T086_9BACT</name>
<feature type="binding site" evidence="10">
    <location>
        <position position="10"/>
    </location>
    <ligand>
        <name>Mg(2+)</name>
        <dbReference type="ChEBI" id="CHEBI:18420"/>
    </ligand>
</feature>
<evidence type="ECO:0000256" key="2">
    <source>
        <dbReference type="ARBA" id="ARBA00022490"/>
    </source>
</evidence>
<dbReference type="InterPro" id="IPR023214">
    <property type="entry name" value="HAD_sf"/>
</dbReference>
<dbReference type="GO" id="GO:0005975">
    <property type="term" value="P:carbohydrate metabolic process"/>
    <property type="evidence" value="ECO:0007669"/>
    <property type="project" value="InterPro"/>
</dbReference>